<dbReference type="Gene3D" id="3.40.710.10">
    <property type="entry name" value="DD-peptidase/beta-lactamase superfamily"/>
    <property type="match status" value="1"/>
</dbReference>
<gene>
    <name evidence="2" type="ORF">ACFFHU_08505</name>
</gene>
<dbReference type="EMBL" id="JBHLUE010000004">
    <property type="protein sequence ID" value="MFC0564205.1"/>
    <property type="molecule type" value="Genomic_DNA"/>
</dbReference>
<dbReference type="Proteomes" id="UP001589894">
    <property type="component" value="Unassembled WGS sequence"/>
</dbReference>
<dbReference type="SUPFAM" id="SSF56601">
    <property type="entry name" value="beta-lactamase/transpeptidase-like"/>
    <property type="match status" value="1"/>
</dbReference>
<dbReference type="InterPro" id="IPR050789">
    <property type="entry name" value="Diverse_Enzym_Activities"/>
</dbReference>
<sequence>MIAPSTDPARLGFDPGRLARIDRHFARYVDDGRLAGWQIVVTRRGEVAHASTYGRRDIEADTPVEPDTLWRIYSMTKPITSVAVMMLWEEGRLELTDEIARWLPEFADVRVYDKGSVLKPYTVPAAEPIRIWHLLTHTSGLTYGFLQTAVADGLYRAAGYDLSVPPGQDLATACAGWARLPLRAQPGTSWGYSVATDVLGRLVEVISGRRLDEFFAERILGPLRMTDTRWWVEEADAKRLAALYRPDPLTGRAVRTPEALDRAALRRPEFLSGGGGLVSTAADYHRFTQFLLRKGELDGVRLLGPRTVRFMTRNHLPGGRDLAAFEPAGFAETAFGGIGFGLGFSVVLDPVPARVPSSVGEYGWGGAASTAFWVDPVEEVTAMLFTQLMPSSTHPLRPQLRQLVYSALVD</sequence>
<dbReference type="InterPro" id="IPR012338">
    <property type="entry name" value="Beta-lactam/transpept-like"/>
</dbReference>
<proteinExistence type="predicted"/>
<accession>A0ABV6NTV5</accession>
<name>A0ABV6NTV5_9ACTN</name>
<dbReference type="EC" id="3.-.-.-" evidence="2"/>
<feature type="domain" description="Beta-lactamase-related" evidence="1">
    <location>
        <begin position="21"/>
        <end position="403"/>
    </location>
</feature>
<dbReference type="PANTHER" id="PTHR43283:SF3">
    <property type="entry name" value="BETA-LACTAMASE FAMILY PROTEIN (AFU_ORTHOLOGUE AFUA_5G07500)"/>
    <property type="match status" value="1"/>
</dbReference>
<comment type="caution">
    <text evidence="2">The sequence shown here is derived from an EMBL/GenBank/DDBJ whole genome shotgun (WGS) entry which is preliminary data.</text>
</comment>
<evidence type="ECO:0000313" key="2">
    <source>
        <dbReference type="EMBL" id="MFC0564205.1"/>
    </source>
</evidence>
<protein>
    <submittedName>
        <fullName evidence="2">Serine hydrolase domain-containing protein</fullName>
        <ecNumber evidence="2">3.-.-.-</ecNumber>
    </submittedName>
</protein>
<evidence type="ECO:0000259" key="1">
    <source>
        <dbReference type="Pfam" id="PF00144"/>
    </source>
</evidence>
<dbReference type="Pfam" id="PF00144">
    <property type="entry name" value="Beta-lactamase"/>
    <property type="match status" value="1"/>
</dbReference>
<dbReference type="PANTHER" id="PTHR43283">
    <property type="entry name" value="BETA-LACTAMASE-RELATED"/>
    <property type="match status" value="1"/>
</dbReference>
<keyword evidence="3" id="KW-1185">Reference proteome</keyword>
<dbReference type="InterPro" id="IPR001466">
    <property type="entry name" value="Beta-lactam-related"/>
</dbReference>
<reference evidence="2 3" key="1">
    <citation type="submission" date="2024-09" db="EMBL/GenBank/DDBJ databases">
        <authorList>
            <person name="Sun Q."/>
            <person name="Mori K."/>
        </authorList>
    </citation>
    <scope>NUCLEOTIDE SEQUENCE [LARGE SCALE GENOMIC DNA]</scope>
    <source>
        <strain evidence="2 3">TBRC 2205</strain>
    </source>
</reference>
<keyword evidence="2" id="KW-0378">Hydrolase</keyword>
<evidence type="ECO:0000313" key="3">
    <source>
        <dbReference type="Proteomes" id="UP001589894"/>
    </source>
</evidence>
<dbReference type="RefSeq" id="WP_377337149.1">
    <property type="nucleotide sequence ID" value="NZ_JBHLUE010000004.1"/>
</dbReference>
<dbReference type="GO" id="GO:0016787">
    <property type="term" value="F:hydrolase activity"/>
    <property type="evidence" value="ECO:0007669"/>
    <property type="project" value="UniProtKB-KW"/>
</dbReference>
<organism evidence="2 3">
    <name type="scientific">Plantactinospora siamensis</name>
    <dbReference type="NCBI Taxonomy" id="555372"/>
    <lineage>
        <taxon>Bacteria</taxon>
        <taxon>Bacillati</taxon>
        <taxon>Actinomycetota</taxon>
        <taxon>Actinomycetes</taxon>
        <taxon>Micromonosporales</taxon>
        <taxon>Micromonosporaceae</taxon>
        <taxon>Plantactinospora</taxon>
    </lineage>
</organism>